<feature type="chain" id="PRO_5045230589" evidence="1">
    <location>
        <begin position="32"/>
        <end position="485"/>
    </location>
</feature>
<dbReference type="GeneID" id="43166596"/>
<accession>A0ABZ0XU75</accession>
<gene>
    <name evidence="2" type="ORF">SR858_19745</name>
</gene>
<evidence type="ECO:0000313" key="2">
    <source>
        <dbReference type="EMBL" id="WQH03268.1"/>
    </source>
</evidence>
<keyword evidence="3" id="KW-1185">Reference proteome</keyword>
<name>A0ABZ0XU75_9BURK</name>
<protein>
    <submittedName>
        <fullName evidence="2">Atrophin-1 multi-domain protein</fullName>
    </submittedName>
</protein>
<dbReference type="EMBL" id="CP140152">
    <property type="protein sequence ID" value="WQH03268.1"/>
    <property type="molecule type" value="Genomic_DNA"/>
</dbReference>
<proteinExistence type="predicted"/>
<organism evidence="2 3">
    <name type="scientific">Duganella zoogloeoides</name>
    <dbReference type="NCBI Taxonomy" id="75659"/>
    <lineage>
        <taxon>Bacteria</taxon>
        <taxon>Pseudomonadati</taxon>
        <taxon>Pseudomonadota</taxon>
        <taxon>Betaproteobacteria</taxon>
        <taxon>Burkholderiales</taxon>
        <taxon>Oxalobacteraceae</taxon>
        <taxon>Telluria group</taxon>
        <taxon>Duganella</taxon>
    </lineage>
</organism>
<sequence>MRNRATWLHSIIASGMLLAASTGIMASAAQAQTGYTATTGFGTFYKPFQADSPWNSRPVNPFLGTYQLRKPLLNPDWIPSISDGAYSVGVFMARASDGPMTIYGKPGTAGVGDPDTGQYHDITIPRWPDNVVPATGEDGHAEVVDTVTGVIHSFYQLTNKNGRWTATMYAWTRLEGRGFGDPAHWSQGARSAGAPPTAGLIRLHELNDNKPHYEHALAISLPAHTLSNGITRASYVYPATTADTNAWLNTGKIPLGTRLMLPASFDTSTLSTAALRKIANTLKLYGAYVVDRNYDTAFSLYVEKGANFNIMPNGQWNTRVVSDLDRIRAGMREVLGADSWLDGNGAPKGGPGGKGLLSMRGDWLLPGTSTPSGAKYDTWMQAVKFPNTARKITTVNYSNGISKVAGSNPAARTPMRFSAVTAGGAMIRLQLWKGYSLAYDSGYLANGSEVKFEWPTGAPAALSVRLLAESGVNTASHARGVLEPQ</sequence>
<dbReference type="RefSeq" id="WP_040377748.1">
    <property type="nucleotide sequence ID" value="NZ_CP140152.1"/>
</dbReference>
<dbReference type="Proteomes" id="UP001326110">
    <property type="component" value="Chromosome"/>
</dbReference>
<evidence type="ECO:0000256" key="1">
    <source>
        <dbReference type="SAM" id="SignalP"/>
    </source>
</evidence>
<evidence type="ECO:0000313" key="3">
    <source>
        <dbReference type="Proteomes" id="UP001326110"/>
    </source>
</evidence>
<reference evidence="2 3" key="1">
    <citation type="submission" date="2023-11" db="EMBL/GenBank/DDBJ databases">
        <title>MicrobeMod: A computational toolkit for identifying prokaryotic methylation and restriction-modification with nanopore sequencing.</title>
        <authorList>
            <person name="Crits-Christoph A."/>
            <person name="Kang S.C."/>
            <person name="Lee H."/>
            <person name="Ostrov N."/>
        </authorList>
    </citation>
    <scope>NUCLEOTIDE SEQUENCE [LARGE SCALE GENOMIC DNA]</scope>
    <source>
        <strain evidence="2 3">ATCC 25935</strain>
    </source>
</reference>
<keyword evidence="1" id="KW-0732">Signal</keyword>
<feature type="signal peptide" evidence="1">
    <location>
        <begin position="1"/>
        <end position="31"/>
    </location>
</feature>